<dbReference type="InterPro" id="IPR050491">
    <property type="entry name" value="AmpC-like"/>
</dbReference>
<dbReference type="PANTHER" id="PTHR46825:SF9">
    <property type="entry name" value="BETA-LACTAMASE-RELATED DOMAIN-CONTAINING PROTEIN"/>
    <property type="match status" value="1"/>
</dbReference>
<organism evidence="2 3">
    <name type="scientific">Chryseobacterium soli</name>
    <dbReference type="NCBI Taxonomy" id="445961"/>
    <lineage>
        <taxon>Bacteria</taxon>
        <taxon>Pseudomonadati</taxon>
        <taxon>Bacteroidota</taxon>
        <taxon>Flavobacteriia</taxon>
        <taxon>Flavobacteriales</taxon>
        <taxon>Weeksellaceae</taxon>
        <taxon>Chryseobacterium group</taxon>
        <taxon>Chryseobacterium</taxon>
    </lineage>
</organism>
<dbReference type="eggNOG" id="COG1680">
    <property type="taxonomic scope" value="Bacteria"/>
</dbReference>
<proteinExistence type="predicted"/>
<gene>
    <name evidence="2" type="ORF">IW15_06985</name>
</gene>
<evidence type="ECO:0000313" key="3">
    <source>
        <dbReference type="Proteomes" id="UP000028705"/>
    </source>
</evidence>
<dbReference type="PANTHER" id="PTHR46825">
    <property type="entry name" value="D-ALANYL-D-ALANINE-CARBOXYPEPTIDASE/ENDOPEPTIDASE AMPH"/>
    <property type="match status" value="1"/>
</dbReference>
<sequence>MFRKIGISISIAAFSLGFAQNVDKQKLDHYFNALDENHKVMGSFAIADKGKVVYTHAIGFSDAESQKKADINTIYRIGSITKTFTAVLIMKAVEEKKLTLDTQLSKFFPTIKNADKIKIEYLLNHRSGIHSYTDDKEYMSYYTQPIAKEKLIEIIEKGGSDFEPDTQFQYSNSNYTILTYILEKVYGKKYSELIQKYIAKPLQLQYTQVGGKINVSKNNAYSYEYENGKFVKSPETDMSVPSGAGCIISTPTELITFMNGLTSGKLVSKESFDAMKQFKDHYGFALVEVPFGEKKGFGHTGGIDEFRSVLYYFPDGEKTIAMITNQSDFDNNQMAIVALQAAYGRDFQIPDFKVVEVSDVDLEPLTGNYSSPTVPLKINIFIKDKKLMAQASGQSAFPLDAVSKTSFTFDAAGITIDFNPAKKEFVISQGGTKNTFTKE</sequence>
<feature type="domain" description="Beta-lactamase-related" evidence="1">
    <location>
        <begin position="32"/>
        <end position="341"/>
    </location>
</feature>
<dbReference type="InterPro" id="IPR012338">
    <property type="entry name" value="Beta-lactam/transpept-like"/>
</dbReference>
<protein>
    <recommendedName>
        <fullName evidence="1">Beta-lactamase-related domain-containing protein</fullName>
    </recommendedName>
</protein>
<dbReference type="AlphaFoldDB" id="A0A086AA13"/>
<evidence type="ECO:0000313" key="2">
    <source>
        <dbReference type="EMBL" id="KFF13527.1"/>
    </source>
</evidence>
<keyword evidence="3" id="KW-1185">Reference proteome</keyword>
<comment type="caution">
    <text evidence="2">The sequence shown here is derived from an EMBL/GenBank/DDBJ whole genome shotgun (WGS) entry which is preliminary data.</text>
</comment>
<accession>A0A086AA13</accession>
<dbReference type="Proteomes" id="UP000028705">
    <property type="component" value="Unassembled WGS sequence"/>
</dbReference>
<dbReference type="RefSeq" id="WP_034710162.1">
    <property type="nucleotide sequence ID" value="NZ_JPRH01000002.1"/>
</dbReference>
<reference evidence="2 3" key="1">
    <citation type="submission" date="2014-07" db="EMBL/GenBank/DDBJ databases">
        <title>Genome of Chryseobacterium soli DSM 19298.</title>
        <authorList>
            <person name="Stropko S.J."/>
            <person name="Pipes S.E."/>
            <person name="Newman J."/>
        </authorList>
    </citation>
    <scope>NUCLEOTIDE SEQUENCE [LARGE SCALE GENOMIC DNA]</scope>
    <source>
        <strain evidence="2 3">DSM 19298</strain>
    </source>
</reference>
<dbReference type="OrthoDB" id="9793489at2"/>
<dbReference type="Pfam" id="PF00144">
    <property type="entry name" value="Beta-lactamase"/>
    <property type="match status" value="1"/>
</dbReference>
<name>A0A086AA13_9FLAO</name>
<dbReference type="Gene3D" id="3.40.710.10">
    <property type="entry name" value="DD-peptidase/beta-lactamase superfamily"/>
    <property type="match status" value="1"/>
</dbReference>
<evidence type="ECO:0000259" key="1">
    <source>
        <dbReference type="Pfam" id="PF00144"/>
    </source>
</evidence>
<dbReference type="SUPFAM" id="SSF56601">
    <property type="entry name" value="beta-lactamase/transpeptidase-like"/>
    <property type="match status" value="1"/>
</dbReference>
<dbReference type="STRING" id="445961.IW15_06985"/>
<dbReference type="EMBL" id="JPRH01000002">
    <property type="protein sequence ID" value="KFF13527.1"/>
    <property type="molecule type" value="Genomic_DNA"/>
</dbReference>
<dbReference type="InterPro" id="IPR001466">
    <property type="entry name" value="Beta-lactam-related"/>
</dbReference>